<evidence type="ECO:0000313" key="3">
    <source>
        <dbReference type="Proteomes" id="UP000438429"/>
    </source>
</evidence>
<evidence type="ECO:0000313" key="2">
    <source>
        <dbReference type="EMBL" id="KAF0030743.1"/>
    </source>
</evidence>
<dbReference type="EMBL" id="VEVO01000015">
    <property type="protein sequence ID" value="KAF0030743.1"/>
    <property type="molecule type" value="Genomic_DNA"/>
</dbReference>
<name>A0A6A4S8Y0_SCOMX</name>
<sequence length="203" mass="23029">MRGGSPDRLGTKNARGPRSVVRQLRNDLRVKGDGFAYHHNDFDGARLPLWPLSVIFPTVTDTFIFQSKPVLCSVGGLNLALADLNLFTTLVRTERTFDFRYRHEQKKQRKPEAQFGPMCERNKHMYKAGDSAADSIVDGSQEKSNKTQQAVNVDCGSRLKLSHVETHNDDRHHPGPHGIRCGAAQRRECSGDNEQFVFKRRRQ</sequence>
<organism evidence="2 3">
    <name type="scientific">Scophthalmus maximus</name>
    <name type="common">Turbot</name>
    <name type="synonym">Psetta maxima</name>
    <dbReference type="NCBI Taxonomy" id="52904"/>
    <lineage>
        <taxon>Eukaryota</taxon>
        <taxon>Metazoa</taxon>
        <taxon>Chordata</taxon>
        <taxon>Craniata</taxon>
        <taxon>Vertebrata</taxon>
        <taxon>Euteleostomi</taxon>
        <taxon>Actinopterygii</taxon>
        <taxon>Neopterygii</taxon>
        <taxon>Teleostei</taxon>
        <taxon>Neoteleostei</taxon>
        <taxon>Acanthomorphata</taxon>
        <taxon>Carangaria</taxon>
        <taxon>Pleuronectiformes</taxon>
        <taxon>Pleuronectoidei</taxon>
        <taxon>Scophthalmidae</taxon>
        <taxon>Scophthalmus</taxon>
    </lineage>
</organism>
<comment type="caution">
    <text evidence="2">The sequence shown here is derived from an EMBL/GenBank/DDBJ whole genome shotgun (WGS) entry which is preliminary data.</text>
</comment>
<feature type="region of interest" description="Disordered" evidence="1">
    <location>
        <begin position="165"/>
        <end position="203"/>
    </location>
</feature>
<proteinExistence type="predicted"/>
<reference evidence="2 3" key="1">
    <citation type="submission" date="2019-06" db="EMBL/GenBank/DDBJ databases">
        <title>Draft genomes of female and male turbot (Scophthalmus maximus).</title>
        <authorList>
            <person name="Xu H."/>
            <person name="Xu X.-W."/>
            <person name="Shao C."/>
            <person name="Chen S."/>
        </authorList>
    </citation>
    <scope>NUCLEOTIDE SEQUENCE [LARGE SCALE GENOMIC DNA]</scope>
    <source>
        <strain evidence="2">Ysfricsl-2016a</strain>
        <tissue evidence="2">Blood</tissue>
    </source>
</reference>
<dbReference type="Proteomes" id="UP000438429">
    <property type="component" value="Unassembled WGS sequence"/>
</dbReference>
<evidence type="ECO:0000256" key="1">
    <source>
        <dbReference type="SAM" id="MobiDB-lite"/>
    </source>
</evidence>
<dbReference type="AlphaFoldDB" id="A0A6A4S8Y0"/>
<accession>A0A6A4S8Y0</accession>
<protein>
    <submittedName>
        <fullName evidence="2">Uncharacterized protein</fullName>
    </submittedName>
</protein>
<gene>
    <name evidence="2" type="ORF">F2P81_017474</name>
</gene>